<protein>
    <submittedName>
        <fullName evidence="2">Oligosaccharide repeat unit polymerase</fullName>
    </submittedName>
</protein>
<dbReference type="NCBIfam" id="TIGR04370">
    <property type="entry name" value="glyco_rpt_poly"/>
    <property type="match status" value="1"/>
</dbReference>
<proteinExistence type="predicted"/>
<reference evidence="2 3" key="1">
    <citation type="submission" date="2019-03" db="EMBL/GenBank/DDBJ databases">
        <title>Genomic Encyclopedia of Type Strains, Phase IV (KMG-IV): sequencing the most valuable type-strain genomes for metagenomic binning, comparative biology and taxonomic classification.</title>
        <authorList>
            <person name="Goeker M."/>
        </authorList>
    </citation>
    <scope>NUCLEOTIDE SEQUENCE [LARGE SCALE GENOMIC DNA]</scope>
    <source>
        <strain evidence="2 3">DSM 28679</strain>
    </source>
</reference>
<dbReference type="Proteomes" id="UP000294575">
    <property type="component" value="Unassembled WGS sequence"/>
</dbReference>
<feature type="transmembrane region" description="Helical" evidence="1">
    <location>
        <begin position="182"/>
        <end position="208"/>
    </location>
</feature>
<organism evidence="2 3">
    <name type="scientific">Thiopseudomonas denitrificans</name>
    <dbReference type="NCBI Taxonomy" id="1501432"/>
    <lineage>
        <taxon>Bacteria</taxon>
        <taxon>Pseudomonadati</taxon>
        <taxon>Pseudomonadota</taxon>
        <taxon>Gammaproteobacteria</taxon>
        <taxon>Pseudomonadales</taxon>
        <taxon>Pseudomonadaceae</taxon>
        <taxon>Thiopseudomonas</taxon>
    </lineage>
</organism>
<feature type="transmembrane region" description="Helical" evidence="1">
    <location>
        <begin position="66"/>
        <end position="84"/>
    </location>
</feature>
<dbReference type="AlphaFoldDB" id="A0A4R6TZ36"/>
<feature type="transmembrane region" description="Helical" evidence="1">
    <location>
        <begin position="142"/>
        <end position="161"/>
    </location>
</feature>
<evidence type="ECO:0000313" key="3">
    <source>
        <dbReference type="Proteomes" id="UP000294575"/>
    </source>
</evidence>
<feature type="transmembrane region" description="Helical" evidence="1">
    <location>
        <begin position="12"/>
        <end position="28"/>
    </location>
</feature>
<sequence length="396" mass="44882">MFFLNKDLLSPGKLFFIFTFLFYLGVFADDVSSLTIFAYLFLMTALAVVAFVDLRVPLSGLFRKQIVPVGKYIVLFLLFLPALFLKIKMVVDEGGIIAYLMSLAFRVIEFEGRGWVLVLFSSVQIVYVYLCYIFMLDNRKNLLKFCFIFLSTIIFLFIGITSGSRSSLLMPLVSVLVMRHYLVKRISIMAIAGCLILFLFFIAFYGAFRNDFGGSGFSEFSLSKLNFAHFYYGTNPLEILASSDVNEPLLGATYATFLTNFLPRGLYPEKPDTGGLVFTKIYTGDQWGGMSNLAPGSFVEGIMNFGLIPGFLFGGFLTIVIMISSVCLFRKSILYFFSGGSDFYFKGFFFIAAFNYVLVAARFSYSEFTNVFFSFILFVLFPLSVSYFFLRLKVRL</sequence>
<evidence type="ECO:0000313" key="2">
    <source>
        <dbReference type="EMBL" id="TDQ37593.1"/>
    </source>
</evidence>
<keyword evidence="1" id="KW-0812">Transmembrane</keyword>
<feature type="transmembrane region" description="Helical" evidence="1">
    <location>
        <begin position="115"/>
        <end position="136"/>
    </location>
</feature>
<accession>A0A4R6TZ36</accession>
<evidence type="ECO:0000256" key="1">
    <source>
        <dbReference type="SAM" id="Phobius"/>
    </source>
</evidence>
<keyword evidence="3" id="KW-1185">Reference proteome</keyword>
<feature type="transmembrane region" description="Helical" evidence="1">
    <location>
        <begin position="371"/>
        <end position="390"/>
    </location>
</feature>
<feature type="transmembrane region" description="Helical" evidence="1">
    <location>
        <begin position="34"/>
        <end position="54"/>
    </location>
</feature>
<comment type="caution">
    <text evidence="2">The sequence shown here is derived from an EMBL/GenBank/DDBJ whole genome shotgun (WGS) entry which is preliminary data.</text>
</comment>
<gene>
    <name evidence="2" type="ORF">DFQ45_107100</name>
</gene>
<keyword evidence="1" id="KW-0472">Membrane</keyword>
<name>A0A4R6TZ36_9GAMM</name>
<feature type="transmembrane region" description="Helical" evidence="1">
    <location>
        <begin position="343"/>
        <end position="365"/>
    </location>
</feature>
<feature type="transmembrane region" description="Helical" evidence="1">
    <location>
        <begin position="302"/>
        <end position="323"/>
    </location>
</feature>
<dbReference type="EMBL" id="SNYK01000007">
    <property type="protein sequence ID" value="TDQ37593.1"/>
    <property type="molecule type" value="Genomic_DNA"/>
</dbReference>
<keyword evidence="1" id="KW-1133">Transmembrane helix</keyword>